<evidence type="ECO:0000313" key="3">
    <source>
        <dbReference type="Proteomes" id="UP001085076"/>
    </source>
</evidence>
<evidence type="ECO:0000313" key="2">
    <source>
        <dbReference type="EMBL" id="KAJ0966746.1"/>
    </source>
</evidence>
<dbReference type="EMBL" id="JAGGNH010000007">
    <property type="protein sequence ID" value="KAJ0966746.1"/>
    <property type="molecule type" value="Genomic_DNA"/>
</dbReference>
<sequence length="211" mass="23160">MNSLPAAVDVCRSFLGVVGAISAAKAAAASSGASSTFVDDLVETLTRQIERVEEASWRLESAIDAAAPDPDRFKIALRRLATLKRVAVMLRSWTEQRCWEDDEGAVMAAPEQLISGLKRVAAWSGRVVEKRVLRIHEQSGSGAGVEPVGRDPFSLKDLEEEIREIERSGPRTEEDALEDGKEFQEMMNLMKGSATGLDGDHKRWLPPTVRD</sequence>
<keyword evidence="3" id="KW-1185">Reference proteome</keyword>
<dbReference type="Proteomes" id="UP001085076">
    <property type="component" value="Miscellaneous, Linkage group lg07"/>
</dbReference>
<proteinExistence type="predicted"/>
<protein>
    <submittedName>
        <fullName evidence="2">Uncharacterized protein</fullName>
    </submittedName>
</protein>
<reference evidence="2" key="1">
    <citation type="submission" date="2021-03" db="EMBL/GenBank/DDBJ databases">
        <authorList>
            <person name="Li Z."/>
            <person name="Yang C."/>
        </authorList>
    </citation>
    <scope>NUCLEOTIDE SEQUENCE</scope>
    <source>
        <strain evidence="2">Dzin_1.0</strain>
        <tissue evidence="2">Leaf</tissue>
    </source>
</reference>
<accession>A0A9D5C4Z1</accession>
<dbReference type="AlphaFoldDB" id="A0A9D5C4Z1"/>
<feature type="region of interest" description="Disordered" evidence="1">
    <location>
        <begin position="192"/>
        <end position="211"/>
    </location>
</feature>
<gene>
    <name evidence="2" type="ORF">J5N97_023663</name>
</gene>
<reference evidence="2" key="2">
    <citation type="journal article" date="2022" name="Hortic Res">
        <title>The genome of Dioscorea zingiberensis sheds light on the biosynthesis, origin and evolution of the medicinally important diosgenin saponins.</title>
        <authorList>
            <person name="Li Y."/>
            <person name="Tan C."/>
            <person name="Li Z."/>
            <person name="Guo J."/>
            <person name="Li S."/>
            <person name="Chen X."/>
            <person name="Wang C."/>
            <person name="Dai X."/>
            <person name="Yang H."/>
            <person name="Song W."/>
            <person name="Hou L."/>
            <person name="Xu J."/>
            <person name="Tong Z."/>
            <person name="Xu A."/>
            <person name="Yuan X."/>
            <person name="Wang W."/>
            <person name="Yang Q."/>
            <person name="Chen L."/>
            <person name="Sun Z."/>
            <person name="Wang K."/>
            <person name="Pan B."/>
            <person name="Chen J."/>
            <person name="Bao Y."/>
            <person name="Liu F."/>
            <person name="Qi X."/>
            <person name="Gang D.R."/>
            <person name="Wen J."/>
            <person name="Li J."/>
        </authorList>
    </citation>
    <scope>NUCLEOTIDE SEQUENCE</scope>
    <source>
        <strain evidence="2">Dzin_1.0</strain>
    </source>
</reference>
<evidence type="ECO:0000256" key="1">
    <source>
        <dbReference type="SAM" id="MobiDB-lite"/>
    </source>
</evidence>
<comment type="caution">
    <text evidence="2">The sequence shown here is derived from an EMBL/GenBank/DDBJ whole genome shotgun (WGS) entry which is preliminary data.</text>
</comment>
<name>A0A9D5C4Z1_9LILI</name>
<organism evidence="2 3">
    <name type="scientific">Dioscorea zingiberensis</name>
    <dbReference type="NCBI Taxonomy" id="325984"/>
    <lineage>
        <taxon>Eukaryota</taxon>
        <taxon>Viridiplantae</taxon>
        <taxon>Streptophyta</taxon>
        <taxon>Embryophyta</taxon>
        <taxon>Tracheophyta</taxon>
        <taxon>Spermatophyta</taxon>
        <taxon>Magnoliopsida</taxon>
        <taxon>Liliopsida</taxon>
        <taxon>Dioscoreales</taxon>
        <taxon>Dioscoreaceae</taxon>
        <taxon>Dioscorea</taxon>
    </lineage>
</organism>
<feature type="compositionally biased region" description="Basic and acidic residues" evidence="1">
    <location>
        <begin position="198"/>
        <end position="211"/>
    </location>
</feature>